<name>A0A814PEK4_9BILA</name>
<evidence type="ECO:0000313" key="4">
    <source>
        <dbReference type="EMBL" id="CAF4254039.1"/>
    </source>
</evidence>
<dbReference type="Proteomes" id="UP000677228">
    <property type="component" value="Unassembled WGS sequence"/>
</dbReference>
<evidence type="ECO:0008006" key="6">
    <source>
        <dbReference type="Google" id="ProtNLM"/>
    </source>
</evidence>
<keyword evidence="5" id="KW-1185">Reference proteome</keyword>
<evidence type="ECO:0000313" key="2">
    <source>
        <dbReference type="EMBL" id="CAF1460654.1"/>
    </source>
</evidence>
<dbReference type="Proteomes" id="UP000681722">
    <property type="component" value="Unassembled WGS sequence"/>
</dbReference>
<reference evidence="1" key="1">
    <citation type="submission" date="2021-02" db="EMBL/GenBank/DDBJ databases">
        <authorList>
            <person name="Nowell W R."/>
        </authorList>
    </citation>
    <scope>NUCLEOTIDE SEQUENCE</scope>
</reference>
<organism evidence="1 5">
    <name type="scientific">Didymodactylos carnosus</name>
    <dbReference type="NCBI Taxonomy" id="1234261"/>
    <lineage>
        <taxon>Eukaryota</taxon>
        <taxon>Metazoa</taxon>
        <taxon>Spiralia</taxon>
        <taxon>Gnathifera</taxon>
        <taxon>Rotifera</taxon>
        <taxon>Eurotatoria</taxon>
        <taxon>Bdelloidea</taxon>
        <taxon>Philodinida</taxon>
        <taxon>Philodinidae</taxon>
        <taxon>Didymodactylos</taxon>
    </lineage>
</organism>
<evidence type="ECO:0000313" key="1">
    <source>
        <dbReference type="EMBL" id="CAF1106798.1"/>
    </source>
</evidence>
<evidence type="ECO:0000313" key="5">
    <source>
        <dbReference type="Proteomes" id="UP000663829"/>
    </source>
</evidence>
<dbReference type="Proteomes" id="UP000663829">
    <property type="component" value="Unassembled WGS sequence"/>
</dbReference>
<dbReference type="InterPro" id="IPR036291">
    <property type="entry name" value="NAD(P)-bd_dom_sf"/>
</dbReference>
<comment type="caution">
    <text evidence="1">The sequence shown here is derived from an EMBL/GenBank/DDBJ whole genome shotgun (WGS) entry which is preliminary data.</text>
</comment>
<dbReference type="Gene3D" id="3.40.50.720">
    <property type="entry name" value="NAD(P)-binding Rossmann-like Domain"/>
    <property type="match status" value="1"/>
</dbReference>
<dbReference type="EMBL" id="CAJNOQ010005658">
    <property type="protein sequence ID" value="CAF1106798.1"/>
    <property type="molecule type" value="Genomic_DNA"/>
</dbReference>
<gene>
    <name evidence="1" type="ORF">GPM918_LOCUS19030</name>
    <name evidence="2" type="ORF">OVA965_LOCUS35225</name>
    <name evidence="3" type="ORF">SRO942_LOCUS19027</name>
    <name evidence="4" type="ORF">TMI583_LOCUS36188</name>
</gene>
<dbReference type="EMBL" id="CAJNOK010030491">
    <property type="protein sequence ID" value="CAF1460654.1"/>
    <property type="molecule type" value="Genomic_DNA"/>
</dbReference>
<dbReference type="AlphaFoldDB" id="A0A814PEK4"/>
<accession>A0A814PEK4</accession>
<evidence type="ECO:0000313" key="3">
    <source>
        <dbReference type="EMBL" id="CAF3871442.1"/>
    </source>
</evidence>
<protein>
    <recommendedName>
        <fullName evidence="6">D-3-phosphoglycerate dehydrogenase</fullName>
    </recommendedName>
</protein>
<sequence>MWRCGAGCIRRGIAYQIDEIRISMFFVIFVKEPPKDFTLIKHENVIATPHLGANTKEAQKRVAIELAEQIRDFKMGTSLIGVINGSAVMGQFSNTNRSLLVLSRSFGELLIRINKHEDISSPITISCHNKKAFLFFSYLFNSHST</sequence>
<dbReference type="SUPFAM" id="SSF51735">
    <property type="entry name" value="NAD(P)-binding Rossmann-fold domains"/>
    <property type="match status" value="1"/>
</dbReference>
<dbReference type="EMBL" id="CAJOBC010005658">
    <property type="protein sequence ID" value="CAF3871442.1"/>
    <property type="molecule type" value="Genomic_DNA"/>
</dbReference>
<dbReference type="Proteomes" id="UP000682733">
    <property type="component" value="Unassembled WGS sequence"/>
</dbReference>
<dbReference type="EMBL" id="CAJOBA010052360">
    <property type="protein sequence ID" value="CAF4254039.1"/>
    <property type="molecule type" value="Genomic_DNA"/>
</dbReference>
<proteinExistence type="predicted"/>
<dbReference type="OrthoDB" id="1621027at2759"/>